<reference evidence="1 2" key="1">
    <citation type="submission" date="2021-06" db="EMBL/GenBank/DDBJ databases">
        <authorList>
            <person name="Kallberg Y."/>
            <person name="Tangrot J."/>
            <person name="Rosling A."/>
        </authorList>
    </citation>
    <scope>NUCLEOTIDE SEQUENCE [LARGE SCALE GENOMIC DNA]</scope>
    <source>
        <strain evidence="1 2">120-4 pot B 10/14</strain>
    </source>
</reference>
<comment type="caution">
    <text evidence="1">The sequence shown here is derived from an EMBL/GenBank/DDBJ whole genome shotgun (WGS) entry which is preliminary data.</text>
</comment>
<dbReference type="Proteomes" id="UP000789901">
    <property type="component" value="Unassembled WGS sequence"/>
</dbReference>
<keyword evidence="2" id="KW-1185">Reference proteome</keyword>
<sequence>MAKIRIKQGLLKANIIDRDWHFEADTRSFNIYIRPIFEQWHFQETGPQIREFIDTSLFIKSSKSISDLAEKKARWFSFIENVLLQNPKNREIKEIYQTSDKENDELETRKIVKKWYVKIEKSNSSLISEQNSEYSWLEQSKVVTVISKLLLKNNQKYILKYKDILPIKASRYNTSKPSKEESLLYSLQSVESLDNQLIIDQNFDINLANNLVNSLDCNISSSKNKSILTLEPEANNSKLDWYTYWKRIKKLKGVRCNTLQKSKKLTTQLKCLSGNLLVLKTLATRRPEIYSFDSCIVCNTSTSETHNHLAKCSYYKTMWQNIESTAIDLVWSKFMKEEKYCCPKHLLHKILIGLSKVDIQEKRRLWIKGLTSVGVFDVIKDLLNSSKMTARTIELTIHIMWNGFYDFIWKDRCVKVIDWEEKQNIRKKDKREVRDKNLKLKKIYHLTLKAKRKSR</sequence>
<dbReference type="EMBL" id="CAJVQB010020891">
    <property type="protein sequence ID" value="CAG8795657.1"/>
    <property type="molecule type" value="Genomic_DNA"/>
</dbReference>
<proteinExistence type="predicted"/>
<protein>
    <submittedName>
        <fullName evidence="1">19540_t:CDS:1</fullName>
    </submittedName>
</protein>
<evidence type="ECO:0000313" key="2">
    <source>
        <dbReference type="Proteomes" id="UP000789901"/>
    </source>
</evidence>
<gene>
    <name evidence="1" type="ORF">GMARGA_LOCUS22029</name>
</gene>
<evidence type="ECO:0000313" key="1">
    <source>
        <dbReference type="EMBL" id="CAG8795657.1"/>
    </source>
</evidence>
<accession>A0ABN7VRR8</accession>
<name>A0ABN7VRR8_GIGMA</name>
<organism evidence="1 2">
    <name type="scientific">Gigaspora margarita</name>
    <dbReference type="NCBI Taxonomy" id="4874"/>
    <lineage>
        <taxon>Eukaryota</taxon>
        <taxon>Fungi</taxon>
        <taxon>Fungi incertae sedis</taxon>
        <taxon>Mucoromycota</taxon>
        <taxon>Glomeromycotina</taxon>
        <taxon>Glomeromycetes</taxon>
        <taxon>Diversisporales</taxon>
        <taxon>Gigasporaceae</taxon>
        <taxon>Gigaspora</taxon>
    </lineage>
</organism>